<organism evidence="3 4">
    <name type="scientific">Verminephrobacter eiseniae (strain EF01-2)</name>
    <dbReference type="NCBI Taxonomy" id="391735"/>
    <lineage>
        <taxon>Bacteria</taxon>
        <taxon>Pseudomonadati</taxon>
        <taxon>Pseudomonadota</taxon>
        <taxon>Betaproteobacteria</taxon>
        <taxon>Burkholderiales</taxon>
        <taxon>Comamonadaceae</taxon>
        <taxon>Verminephrobacter</taxon>
    </lineage>
</organism>
<evidence type="ECO:0000259" key="2">
    <source>
        <dbReference type="Pfam" id="PF00188"/>
    </source>
</evidence>
<keyword evidence="1" id="KW-0732">Signal</keyword>
<dbReference type="SUPFAM" id="SSF55797">
    <property type="entry name" value="PR-1-like"/>
    <property type="match status" value="1"/>
</dbReference>
<evidence type="ECO:0000256" key="1">
    <source>
        <dbReference type="SAM" id="SignalP"/>
    </source>
</evidence>
<dbReference type="Pfam" id="PF00188">
    <property type="entry name" value="CAP"/>
    <property type="match status" value="1"/>
</dbReference>
<feature type="signal peptide" evidence="1">
    <location>
        <begin position="1"/>
        <end position="21"/>
    </location>
</feature>
<reference evidence="4" key="1">
    <citation type="submission" date="2006-12" db="EMBL/GenBank/DDBJ databases">
        <title>Complete sequence of chromosome 1 of Verminephrobacter eiseniae EF01-2.</title>
        <authorList>
            <person name="Copeland A."/>
            <person name="Lucas S."/>
            <person name="Lapidus A."/>
            <person name="Barry K."/>
            <person name="Detter J.C."/>
            <person name="Glavina del Rio T."/>
            <person name="Dalin E."/>
            <person name="Tice H."/>
            <person name="Pitluck S."/>
            <person name="Chertkov O."/>
            <person name="Brettin T."/>
            <person name="Bruce D."/>
            <person name="Han C."/>
            <person name="Tapia R."/>
            <person name="Gilna P."/>
            <person name="Schmutz J."/>
            <person name="Larimer F."/>
            <person name="Land M."/>
            <person name="Hauser L."/>
            <person name="Kyrpides N."/>
            <person name="Kim E."/>
            <person name="Stahl D."/>
            <person name="Richardson P."/>
        </authorList>
    </citation>
    <scope>NUCLEOTIDE SEQUENCE [LARGE SCALE GENOMIC DNA]</scope>
    <source>
        <strain evidence="4">EF01-2</strain>
    </source>
</reference>
<dbReference type="RefSeq" id="WP_011811381.1">
    <property type="nucleotide sequence ID" value="NC_008786.1"/>
</dbReference>
<dbReference type="STRING" id="391735.Veis_3675"/>
<protein>
    <submittedName>
        <fullName evidence="3">Allergen V5/Tpx-1 family protein</fullName>
    </submittedName>
</protein>
<gene>
    <name evidence="3" type="ordered locus">Veis_3675</name>
</gene>
<evidence type="ECO:0000313" key="4">
    <source>
        <dbReference type="Proteomes" id="UP000000374"/>
    </source>
</evidence>
<dbReference type="Gene3D" id="3.40.33.10">
    <property type="entry name" value="CAP"/>
    <property type="match status" value="1"/>
</dbReference>
<sequence>MKNIKITLAMAATAAMLAACGGGGSDTPAVVTPAPDTPAVVTPAVTADTLNRTNTPGVYADNERKYMFDSLNQVRGITGVGFLKQNEALDKAAQAHAEYLWMNPGESGHTEKIDYAGFTGETPADRARHFGYAGYASESVVGSITAMGAINGLLGGPYHARHLLWDDNDLGTGRVSSGLHTVVTGTNSWNDRQKLAGDQIAMYPCNNIQVNVQGQGYETPTPAVLNGKKDFGYSSMAIVRRGQTLVVDAWELRDAAGNLVPTVVMTGANDTLKYFSNHEAALIPLNALPRTVTTYTSVLKGKNNGVPFEKTCTWRTVAGETVPSN</sequence>
<dbReference type="KEGG" id="vei:Veis_3675"/>
<feature type="chain" id="PRO_5002640229" evidence="1">
    <location>
        <begin position="22"/>
        <end position="325"/>
    </location>
</feature>
<dbReference type="OrthoDB" id="6654019at2"/>
<dbReference type="GeneID" id="76463339"/>
<dbReference type="eggNOG" id="COG2340">
    <property type="taxonomic scope" value="Bacteria"/>
</dbReference>
<evidence type="ECO:0000313" key="3">
    <source>
        <dbReference type="EMBL" id="ABM59391.1"/>
    </source>
</evidence>
<dbReference type="InterPro" id="IPR014044">
    <property type="entry name" value="CAP_dom"/>
</dbReference>
<dbReference type="EMBL" id="CP000542">
    <property type="protein sequence ID" value="ABM59391.1"/>
    <property type="molecule type" value="Genomic_DNA"/>
</dbReference>
<accession>A1WP34</accession>
<proteinExistence type="predicted"/>
<dbReference type="Proteomes" id="UP000000374">
    <property type="component" value="Chromosome"/>
</dbReference>
<dbReference type="InterPro" id="IPR035940">
    <property type="entry name" value="CAP_sf"/>
</dbReference>
<keyword evidence="4" id="KW-1185">Reference proteome</keyword>
<name>A1WP34_VEREI</name>
<dbReference type="AlphaFoldDB" id="A1WP34"/>
<feature type="domain" description="SCP" evidence="2">
    <location>
        <begin position="69"/>
        <end position="169"/>
    </location>
</feature>
<dbReference type="HOGENOM" id="CLU_058967_0_0_4"/>
<dbReference type="PROSITE" id="PS51257">
    <property type="entry name" value="PROKAR_LIPOPROTEIN"/>
    <property type="match status" value="1"/>
</dbReference>